<proteinExistence type="predicted"/>
<evidence type="ECO:0000313" key="1">
    <source>
        <dbReference type="EMBL" id="GIG38423.1"/>
    </source>
</evidence>
<sequence length="113" mass="12096">MAVVIWILVALLVAAAVLVVVSSGADEDGPWRTFLRGLRGRRHPDAEQAAAARAAAADPVDLSLADFLRATASEGDGYLHPEELVEDLRTARERAAQVVRPRREAAEAQGATR</sequence>
<protein>
    <recommendedName>
        <fullName evidence="3">EF-hand domain-containing protein</fullName>
    </recommendedName>
</protein>
<evidence type="ECO:0008006" key="3">
    <source>
        <dbReference type="Google" id="ProtNLM"/>
    </source>
</evidence>
<comment type="caution">
    <text evidence="1">The sequence shown here is derived from an EMBL/GenBank/DDBJ whole genome shotgun (WGS) entry which is preliminary data.</text>
</comment>
<gene>
    <name evidence="1" type="ORF">Cph01nite_01850</name>
</gene>
<name>A0ABQ4DGF4_9CELL</name>
<reference evidence="1 2" key="1">
    <citation type="submission" date="2021-01" db="EMBL/GenBank/DDBJ databases">
        <title>Whole genome shotgun sequence of Cellulomonas phragmiteti NBRC 110785.</title>
        <authorList>
            <person name="Komaki H."/>
            <person name="Tamura T."/>
        </authorList>
    </citation>
    <scope>NUCLEOTIDE SEQUENCE [LARGE SCALE GENOMIC DNA]</scope>
    <source>
        <strain evidence="1 2">NBRC 110785</strain>
    </source>
</reference>
<dbReference type="Proteomes" id="UP000614741">
    <property type="component" value="Unassembled WGS sequence"/>
</dbReference>
<organism evidence="1 2">
    <name type="scientific">Cellulomonas phragmiteti</name>
    <dbReference type="NCBI Taxonomy" id="478780"/>
    <lineage>
        <taxon>Bacteria</taxon>
        <taxon>Bacillati</taxon>
        <taxon>Actinomycetota</taxon>
        <taxon>Actinomycetes</taxon>
        <taxon>Micrococcales</taxon>
        <taxon>Cellulomonadaceae</taxon>
        <taxon>Cellulomonas</taxon>
    </lineage>
</organism>
<dbReference type="EMBL" id="BONP01000001">
    <property type="protein sequence ID" value="GIG38423.1"/>
    <property type="molecule type" value="Genomic_DNA"/>
</dbReference>
<keyword evidence="2" id="KW-1185">Reference proteome</keyword>
<dbReference type="RefSeq" id="WP_239068944.1">
    <property type="nucleotide sequence ID" value="NZ_BONP01000001.1"/>
</dbReference>
<evidence type="ECO:0000313" key="2">
    <source>
        <dbReference type="Proteomes" id="UP000614741"/>
    </source>
</evidence>
<accession>A0ABQ4DGF4</accession>